<dbReference type="Proteomes" id="UP001589920">
    <property type="component" value="Unassembled WGS sequence"/>
</dbReference>
<feature type="domain" description="HTH cro/C1-type" evidence="1">
    <location>
        <begin position="17"/>
        <end position="71"/>
    </location>
</feature>
<reference evidence="2 3" key="1">
    <citation type="submission" date="2024-09" db="EMBL/GenBank/DDBJ databases">
        <authorList>
            <person name="Sun Q."/>
            <person name="Mori K."/>
        </authorList>
    </citation>
    <scope>NUCLEOTIDE SEQUENCE [LARGE SCALE GENOMIC DNA]</scope>
    <source>
        <strain evidence="2 3">KCTC 42086</strain>
    </source>
</reference>
<protein>
    <submittedName>
        <fullName evidence="2">Helix-turn-helix domain-containing protein</fullName>
    </submittedName>
</protein>
<dbReference type="SUPFAM" id="SSF47413">
    <property type="entry name" value="lambda repressor-like DNA-binding domains"/>
    <property type="match status" value="1"/>
</dbReference>
<dbReference type="RefSeq" id="WP_394321655.1">
    <property type="nucleotide sequence ID" value="NZ_JBHMQU010000099.1"/>
</dbReference>
<sequence>MTRSLRTPAHHALRALLKRHRVEAQLTQAQLAARMGRPQSFVAKIESGERRLDVVEFLEYSTALGSRATTIIDELECAPTSR</sequence>
<evidence type="ECO:0000259" key="1">
    <source>
        <dbReference type="PROSITE" id="PS50943"/>
    </source>
</evidence>
<keyword evidence="3" id="KW-1185">Reference proteome</keyword>
<dbReference type="CDD" id="cd00093">
    <property type="entry name" value="HTH_XRE"/>
    <property type="match status" value="1"/>
</dbReference>
<name>A0ABV6TC46_9RHOB</name>
<gene>
    <name evidence="2" type="ORF">ACFHYO_15750</name>
</gene>
<organism evidence="2 3">
    <name type="scientific">Paracoccus panacisoli</name>
    <dbReference type="NCBI Taxonomy" id="1510163"/>
    <lineage>
        <taxon>Bacteria</taxon>
        <taxon>Pseudomonadati</taxon>
        <taxon>Pseudomonadota</taxon>
        <taxon>Alphaproteobacteria</taxon>
        <taxon>Rhodobacterales</taxon>
        <taxon>Paracoccaceae</taxon>
        <taxon>Paracoccus</taxon>
    </lineage>
</organism>
<dbReference type="InterPro" id="IPR010982">
    <property type="entry name" value="Lambda_DNA-bd_dom_sf"/>
</dbReference>
<accession>A0ABV6TC46</accession>
<dbReference type="SMART" id="SM00530">
    <property type="entry name" value="HTH_XRE"/>
    <property type="match status" value="1"/>
</dbReference>
<evidence type="ECO:0000313" key="2">
    <source>
        <dbReference type="EMBL" id="MFC0813553.1"/>
    </source>
</evidence>
<comment type="caution">
    <text evidence="2">The sequence shown here is derived from an EMBL/GenBank/DDBJ whole genome shotgun (WGS) entry which is preliminary data.</text>
</comment>
<dbReference type="EMBL" id="JBHMQU010000099">
    <property type="protein sequence ID" value="MFC0813553.1"/>
    <property type="molecule type" value="Genomic_DNA"/>
</dbReference>
<proteinExistence type="predicted"/>
<dbReference type="PROSITE" id="PS50943">
    <property type="entry name" value="HTH_CROC1"/>
    <property type="match status" value="1"/>
</dbReference>
<evidence type="ECO:0000313" key="3">
    <source>
        <dbReference type="Proteomes" id="UP001589920"/>
    </source>
</evidence>
<dbReference type="InterPro" id="IPR001387">
    <property type="entry name" value="Cro/C1-type_HTH"/>
</dbReference>
<dbReference type="Gene3D" id="1.10.260.40">
    <property type="entry name" value="lambda repressor-like DNA-binding domains"/>
    <property type="match status" value="1"/>
</dbReference>
<dbReference type="Pfam" id="PF13560">
    <property type="entry name" value="HTH_31"/>
    <property type="match status" value="1"/>
</dbReference>